<protein>
    <submittedName>
        <fullName evidence="3">Uncharacterized protein</fullName>
    </submittedName>
</protein>
<dbReference type="Proteomes" id="UP000700334">
    <property type="component" value="Unassembled WGS sequence"/>
</dbReference>
<name>A0A8J5ZQX3_GALPY</name>
<dbReference type="EMBL" id="JAGFMF010012216">
    <property type="protein sequence ID" value="KAG8505845.1"/>
    <property type="molecule type" value="Genomic_DNA"/>
</dbReference>
<organism evidence="3 4">
    <name type="scientific">Galemys pyrenaicus</name>
    <name type="common">Iberian desman</name>
    <name type="synonym">Pyrenean desman</name>
    <dbReference type="NCBI Taxonomy" id="202257"/>
    <lineage>
        <taxon>Eukaryota</taxon>
        <taxon>Metazoa</taxon>
        <taxon>Chordata</taxon>
        <taxon>Craniata</taxon>
        <taxon>Vertebrata</taxon>
        <taxon>Euteleostomi</taxon>
        <taxon>Mammalia</taxon>
        <taxon>Eutheria</taxon>
        <taxon>Laurasiatheria</taxon>
        <taxon>Eulipotyphla</taxon>
        <taxon>Talpidae</taxon>
        <taxon>Galemys</taxon>
    </lineage>
</organism>
<evidence type="ECO:0000256" key="1">
    <source>
        <dbReference type="SAM" id="MobiDB-lite"/>
    </source>
</evidence>
<feature type="chain" id="PRO_5035325278" evidence="2">
    <location>
        <begin position="30"/>
        <end position="203"/>
    </location>
</feature>
<keyword evidence="2" id="KW-0732">Signal</keyword>
<evidence type="ECO:0000313" key="4">
    <source>
        <dbReference type="Proteomes" id="UP000700334"/>
    </source>
</evidence>
<reference evidence="3" key="1">
    <citation type="journal article" date="2021" name="Evol. Appl.">
        <title>The genome of the Pyrenean desman and the effects of bottlenecks and inbreeding on the genomic landscape of an endangered species.</title>
        <authorList>
            <person name="Escoda L."/>
            <person name="Castresana J."/>
        </authorList>
    </citation>
    <scope>NUCLEOTIDE SEQUENCE</scope>
    <source>
        <strain evidence="3">IBE-C5619</strain>
    </source>
</reference>
<comment type="caution">
    <text evidence="3">The sequence shown here is derived from an EMBL/GenBank/DDBJ whole genome shotgun (WGS) entry which is preliminary data.</text>
</comment>
<keyword evidence="4" id="KW-1185">Reference proteome</keyword>
<dbReference type="AlphaFoldDB" id="A0A8J5ZQX3"/>
<feature type="region of interest" description="Disordered" evidence="1">
    <location>
        <begin position="35"/>
        <end position="67"/>
    </location>
</feature>
<gene>
    <name evidence="3" type="ORF">J0S82_018352</name>
</gene>
<accession>A0A8J5ZQX3</accession>
<feature type="signal peptide" evidence="2">
    <location>
        <begin position="1"/>
        <end position="29"/>
    </location>
</feature>
<evidence type="ECO:0000313" key="3">
    <source>
        <dbReference type="EMBL" id="KAG8505845.1"/>
    </source>
</evidence>
<feature type="compositionally biased region" description="Low complexity" evidence="1">
    <location>
        <begin position="56"/>
        <end position="67"/>
    </location>
</feature>
<evidence type="ECO:0000256" key="2">
    <source>
        <dbReference type="SAM" id="SignalP"/>
    </source>
</evidence>
<proteinExistence type="predicted"/>
<sequence>MGSAGARGRTSWVLAGGLLAAALVLPAGAGLRDGVPQGPGPLGPPEAALPTRDLTRAPGGAAPQRPAQIVSTHGGGALELEKLQSGRVAAAARVCAALVPVCVCVCMCPARSRPAQRGDPVRRGCRASRPCRSLSEARDACVPLCSGDPVWEDTEQKAGSPWPAPGLGRLPWAVGSVCARVCARAAQEGRVQKGVSPGARAGE</sequence>